<dbReference type="Proteomes" id="UP001197626">
    <property type="component" value="Chromosome"/>
</dbReference>
<organism evidence="2 3">
    <name type="scientific">Staphylococcus ratti</name>
    <dbReference type="NCBI Taxonomy" id="2892440"/>
    <lineage>
        <taxon>Bacteria</taxon>
        <taxon>Bacillati</taxon>
        <taxon>Bacillota</taxon>
        <taxon>Bacilli</taxon>
        <taxon>Bacillales</taxon>
        <taxon>Staphylococcaceae</taxon>
        <taxon>Staphylococcus</taxon>
    </lineage>
</organism>
<protein>
    <submittedName>
        <fullName evidence="2">DUF3267 domain-containing protein</fullName>
    </submittedName>
</protein>
<feature type="transmembrane region" description="Helical" evidence="1">
    <location>
        <begin position="46"/>
        <end position="67"/>
    </location>
</feature>
<evidence type="ECO:0000313" key="3">
    <source>
        <dbReference type="Proteomes" id="UP001197626"/>
    </source>
</evidence>
<feature type="transmembrane region" description="Helical" evidence="1">
    <location>
        <begin position="102"/>
        <end position="124"/>
    </location>
</feature>
<dbReference type="InterPro" id="IPR021683">
    <property type="entry name" value="DUF3267"/>
</dbReference>
<keyword evidence="3" id="KW-1185">Reference proteome</keyword>
<dbReference type="RefSeq" id="WP_229293277.1">
    <property type="nucleotide sequence ID" value="NZ_CP086654.1"/>
</dbReference>
<dbReference type="Pfam" id="PF11667">
    <property type="entry name" value="DUF3267"/>
    <property type="match status" value="1"/>
</dbReference>
<reference evidence="2 3" key="1">
    <citation type="journal article" date="2022" name="Pathogens">
        <title>Staphylococcus ratti sp. nov. Isolated from a Lab Rat.</title>
        <authorList>
            <person name="Kovarovic V."/>
            <person name="Sedlacek I."/>
            <person name="Petras P."/>
            <person name="Kralova S."/>
            <person name="Maslanova I."/>
            <person name="Svec P."/>
            <person name="Neumann-Schaal M."/>
            <person name="Botka T."/>
            <person name="Gelbicova T."/>
            <person name="Stankova E."/>
            <person name="Doskar J."/>
            <person name="Pantucek R."/>
        </authorList>
    </citation>
    <scope>NUCLEOTIDE SEQUENCE [LARGE SCALE GENOMIC DNA]</scope>
    <source>
        <strain evidence="2 3">CCM 9025</strain>
    </source>
</reference>
<evidence type="ECO:0000313" key="2">
    <source>
        <dbReference type="EMBL" id="UEX90797.1"/>
    </source>
</evidence>
<name>A0ABY3PEN7_9STAP</name>
<evidence type="ECO:0000256" key="1">
    <source>
        <dbReference type="SAM" id="Phobius"/>
    </source>
</evidence>
<keyword evidence="1" id="KW-1133">Transmembrane helix</keyword>
<feature type="transmembrane region" description="Helical" evidence="1">
    <location>
        <begin position="12"/>
        <end position="34"/>
    </location>
</feature>
<keyword evidence="1" id="KW-0812">Transmembrane</keyword>
<proteinExistence type="predicted"/>
<keyword evidence="1" id="KW-0472">Membrane</keyword>
<gene>
    <name evidence="2" type="ORF">LN051_03855</name>
</gene>
<accession>A0ABY3PEN7</accession>
<dbReference type="EMBL" id="CP086654">
    <property type="protein sequence ID" value="UEX90797.1"/>
    <property type="molecule type" value="Genomic_DNA"/>
</dbReference>
<feature type="transmembrane region" description="Helical" evidence="1">
    <location>
        <begin position="130"/>
        <end position="153"/>
    </location>
</feature>
<sequence length="188" mass="21594">MYTLDLFANPKVLKRLLLSQFIVALVFIVLSYKWSMAITGLDEKNIIANLIVGAIGLCVLIAFHELLRYVLFRRLYKETRPKYKVISGMIMSYLPNVKMNRISFMIVMLLPMIVINMLLLILFINVPNTYVIFVFSFHMGYSCLAIYLVILALSNKQIQTVELAEFGLILYVNEAKPNTQVDTKESNV</sequence>